<keyword evidence="2" id="KW-1185">Reference proteome</keyword>
<protein>
    <submittedName>
        <fullName evidence="1">Cycle</fullName>
    </submittedName>
</protein>
<dbReference type="EMBL" id="JTDY01000136">
    <property type="protein sequence ID" value="KOB78668.1"/>
    <property type="molecule type" value="Genomic_DNA"/>
</dbReference>
<accession>A0A0L7LT84</accession>
<dbReference type="Gene3D" id="3.30.450.20">
    <property type="entry name" value="PAS domain"/>
    <property type="match status" value="1"/>
</dbReference>
<proteinExistence type="predicted"/>
<dbReference type="GO" id="GO:0045944">
    <property type="term" value="P:positive regulation of transcription by RNA polymerase II"/>
    <property type="evidence" value="ECO:0007669"/>
    <property type="project" value="UniProtKB-ARBA"/>
</dbReference>
<dbReference type="PRINTS" id="PR00785">
    <property type="entry name" value="NCTRNSLOCATR"/>
</dbReference>
<dbReference type="GO" id="GO:0005737">
    <property type="term" value="C:cytoplasm"/>
    <property type="evidence" value="ECO:0007669"/>
    <property type="project" value="InterPro"/>
</dbReference>
<dbReference type="STRING" id="104452.A0A0L7LT84"/>
<dbReference type="InterPro" id="IPR001067">
    <property type="entry name" value="Nuc_translocat"/>
</dbReference>
<dbReference type="GO" id="GO:0005667">
    <property type="term" value="C:transcription regulator complex"/>
    <property type="evidence" value="ECO:0007669"/>
    <property type="project" value="InterPro"/>
</dbReference>
<organism evidence="1 2">
    <name type="scientific">Operophtera brumata</name>
    <name type="common">Winter moth</name>
    <name type="synonym">Phalaena brumata</name>
    <dbReference type="NCBI Taxonomy" id="104452"/>
    <lineage>
        <taxon>Eukaryota</taxon>
        <taxon>Metazoa</taxon>
        <taxon>Ecdysozoa</taxon>
        <taxon>Arthropoda</taxon>
        <taxon>Hexapoda</taxon>
        <taxon>Insecta</taxon>
        <taxon>Pterygota</taxon>
        <taxon>Neoptera</taxon>
        <taxon>Endopterygota</taxon>
        <taxon>Lepidoptera</taxon>
        <taxon>Glossata</taxon>
        <taxon>Ditrysia</taxon>
        <taxon>Geometroidea</taxon>
        <taxon>Geometridae</taxon>
        <taxon>Larentiinae</taxon>
        <taxon>Operophtera</taxon>
    </lineage>
</organism>
<name>A0A0L7LT84_OPEBR</name>
<evidence type="ECO:0000313" key="1">
    <source>
        <dbReference type="EMBL" id="KOB78668.1"/>
    </source>
</evidence>
<comment type="caution">
    <text evidence="1">The sequence shown here is derived from an EMBL/GenBank/DDBJ whole genome shotgun (WGS) entry which is preliminary data.</text>
</comment>
<evidence type="ECO:0000313" key="2">
    <source>
        <dbReference type="Proteomes" id="UP000037510"/>
    </source>
</evidence>
<dbReference type="PANTHER" id="PTHR23042">
    <property type="entry name" value="CIRCADIAN PROTEIN CLOCK/ARNT/BMAL/PAS"/>
    <property type="match status" value="1"/>
</dbReference>
<sequence>MLPVKAGVAPGAQRLCPGARRSFFCRIKCKQEPAPVKEEAEPDTKHRKKKYCVVQCTGYLKSWAAADVESGGGPEGDDEQCTMSCLVAIGRALPDLTPPAAPAPHTRPLQYATFDLGKTYSLGKSKLSRAES</sequence>
<dbReference type="InterPro" id="IPR050933">
    <property type="entry name" value="Circadian_TF"/>
</dbReference>
<dbReference type="GO" id="GO:0005634">
    <property type="term" value="C:nucleus"/>
    <property type="evidence" value="ECO:0007669"/>
    <property type="project" value="InterPro"/>
</dbReference>
<dbReference type="AlphaFoldDB" id="A0A0L7LT84"/>
<dbReference type="Proteomes" id="UP000037510">
    <property type="component" value="Unassembled WGS sequence"/>
</dbReference>
<dbReference type="GO" id="GO:0003700">
    <property type="term" value="F:DNA-binding transcription factor activity"/>
    <property type="evidence" value="ECO:0007669"/>
    <property type="project" value="InterPro"/>
</dbReference>
<gene>
    <name evidence="1" type="ORF">OBRU01_02006</name>
</gene>
<reference evidence="1 2" key="1">
    <citation type="journal article" date="2015" name="Genome Biol. Evol.">
        <title>The genome of winter moth (Operophtera brumata) provides a genomic perspective on sexual dimorphism and phenology.</title>
        <authorList>
            <person name="Derks M.F."/>
            <person name="Smit S."/>
            <person name="Salis L."/>
            <person name="Schijlen E."/>
            <person name="Bossers A."/>
            <person name="Mateman C."/>
            <person name="Pijl A.S."/>
            <person name="de Ridder D."/>
            <person name="Groenen M.A."/>
            <person name="Visser M.E."/>
            <person name="Megens H.J."/>
        </authorList>
    </citation>
    <scope>NUCLEOTIDE SEQUENCE [LARGE SCALE GENOMIC DNA]</scope>
    <source>
        <strain evidence="1">WM2013NL</strain>
        <tissue evidence="1">Head and thorax</tissue>
    </source>
</reference>